<proteinExistence type="predicted"/>
<dbReference type="Proteomes" id="UP000663852">
    <property type="component" value="Unassembled WGS sequence"/>
</dbReference>
<dbReference type="InterPro" id="IPR025977">
    <property type="entry name" value="Cnd3_C"/>
</dbReference>
<sequence length="918" mass="106981">MNAAYTANSYKECWDVNSCRSLTKMDGIEEQEDLSPIIQIFERLVFQRNQELHDQVSSMIDLFSLSEVTLDMLDTLIECVKVIFVNQQTNKNQRNLDFLVTLTHVTHLTYTSNKNLALVFDALIDVFSQSMIAVDSHIRHTTLRILNKLQTFVDLSRSPFVPDQFEQYLLELLQNETTLLVLDEIIPLAAKFQHKNSQFIDAFLNRINSAKWASYVDRRRQIVSLIEYSPASLQFLLSSIETDTDVSQIAFESLLANERGFTIYSIEDQGRLTIFKIARTSRDLSRLIFTRWINQSGDELVDILRLCQISSLTESKKTNERLMIETCLKYFLTDSHIRRIVVNNMKKVLGNNQGGLLSSNMTNYIEYLFLWRILCQLISEEDDDDTNIHPDFQEFITHYYRIIKSSINEKLSSTNEFILCQYASILSTFDMLDIYRRKCLEAMGRCILVHYGRYEAIIQQAYQLIRRVHPTPETTNERYQLITYTLNDVIQRCQSSHNEQMIFIQCMTIARIFIEQEKQFESSNTDFKQLIDSLIKSGLSHNQIDIQAQTLATLRTLMCHSRQVAVEYLSQLLHMIDKIDHPSLKCQLVSTFLDVLLVHSLDILTNIDLLDMTPIQFTTEFVLDLFDERNVELKSLIVFDVMKLLLTARLEPTSHLLKMILDYRFSNDHYLIAQQQQQDDITSFFYFFAHLSTSNVQLIEELTFDLVSRYLPFVFDRSTKAYQSILTESMCSFCLQLLSLPTLPIEEHPYYHLAKRLLETIHQSTNNRTTFIIKSYMTTIKHFQFEYLTKEQLQNLLDSLLPLQQYPNVPSVVSNLIKNIFDQIESSLKLINRLTGERNEDKRSRSPSLSSPNNAKRVSSQFHPSITSSPIVLQDRTNQTIHTNNEPINRSALKGIKRKITSQRYTTLDFENDADDYF</sequence>
<feature type="region of interest" description="Disordered" evidence="1">
    <location>
        <begin position="836"/>
        <end position="862"/>
    </location>
</feature>
<protein>
    <recommendedName>
        <fullName evidence="2">Nuclear condensin complex subunit 3 C-terminal domain-containing protein</fullName>
    </recommendedName>
</protein>
<dbReference type="EMBL" id="CAJNOJ010000001">
    <property type="protein sequence ID" value="CAF0719578.1"/>
    <property type="molecule type" value="Genomic_DNA"/>
</dbReference>
<name>A0A813M7G5_ADIRI</name>
<evidence type="ECO:0000259" key="2">
    <source>
        <dbReference type="Pfam" id="PF12719"/>
    </source>
</evidence>
<evidence type="ECO:0000313" key="3">
    <source>
        <dbReference type="EMBL" id="CAF0719578.1"/>
    </source>
</evidence>
<evidence type="ECO:0000256" key="1">
    <source>
        <dbReference type="SAM" id="MobiDB-lite"/>
    </source>
</evidence>
<feature type="domain" description="Nuclear condensin complex subunit 3 C-terminal" evidence="2">
    <location>
        <begin position="505"/>
        <end position="767"/>
    </location>
</feature>
<dbReference type="AlphaFoldDB" id="A0A813M7G5"/>
<dbReference type="OrthoDB" id="10029078at2759"/>
<accession>A0A813M7G5</accession>
<evidence type="ECO:0000313" key="4">
    <source>
        <dbReference type="Proteomes" id="UP000663852"/>
    </source>
</evidence>
<reference evidence="3" key="1">
    <citation type="submission" date="2021-02" db="EMBL/GenBank/DDBJ databases">
        <authorList>
            <person name="Nowell W R."/>
        </authorList>
    </citation>
    <scope>NUCLEOTIDE SEQUENCE</scope>
</reference>
<gene>
    <name evidence="3" type="ORF">EDS130_LOCUS100</name>
</gene>
<organism evidence="3 4">
    <name type="scientific">Adineta ricciae</name>
    <name type="common">Rotifer</name>
    <dbReference type="NCBI Taxonomy" id="249248"/>
    <lineage>
        <taxon>Eukaryota</taxon>
        <taxon>Metazoa</taxon>
        <taxon>Spiralia</taxon>
        <taxon>Gnathifera</taxon>
        <taxon>Rotifera</taxon>
        <taxon>Eurotatoria</taxon>
        <taxon>Bdelloidea</taxon>
        <taxon>Adinetida</taxon>
        <taxon>Adinetidae</taxon>
        <taxon>Adineta</taxon>
    </lineage>
</organism>
<comment type="caution">
    <text evidence="3">The sequence shown here is derived from an EMBL/GenBank/DDBJ whole genome shotgun (WGS) entry which is preliminary data.</text>
</comment>
<dbReference type="Pfam" id="PF12719">
    <property type="entry name" value="Cnd3"/>
    <property type="match status" value="1"/>
</dbReference>